<feature type="region of interest" description="Disordered" evidence="1">
    <location>
        <begin position="20"/>
        <end position="43"/>
    </location>
</feature>
<dbReference type="Proteomes" id="UP000326061">
    <property type="component" value="Chromosome"/>
</dbReference>
<keyword evidence="3" id="KW-1185">Reference proteome</keyword>
<dbReference type="KEGG" id="suln:FJR47_06935"/>
<reference evidence="3" key="1">
    <citation type="submission" date="2019-06" db="EMBL/GenBank/DDBJ databases">
        <title>Sulfurimonas gotlandica sp. nov., a chemoautotrophic and psychrotolerant epsilonproteobacterium isolated from a pelagic redoxcline, and an emended description of the genus Sulfurimonas.</title>
        <authorList>
            <person name="Wang S."/>
            <person name="Jiang L."/>
            <person name="Shao Z."/>
        </authorList>
    </citation>
    <scope>NUCLEOTIDE SEQUENCE [LARGE SCALE GENOMIC DNA]</scope>
    <source>
        <strain evidence="3">1-1N</strain>
    </source>
</reference>
<evidence type="ECO:0000256" key="1">
    <source>
        <dbReference type="SAM" id="MobiDB-lite"/>
    </source>
</evidence>
<dbReference type="RefSeq" id="WP_152299722.1">
    <property type="nucleotide sequence ID" value="NZ_CP041166.1"/>
</dbReference>
<gene>
    <name evidence="2" type="ORF">FJR47_06935</name>
</gene>
<organism evidence="2 3">
    <name type="scientific">Sulfurimonas xiamenensis</name>
    <dbReference type="NCBI Taxonomy" id="2590021"/>
    <lineage>
        <taxon>Bacteria</taxon>
        <taxon>Pseudomonadati</taxon>
        <taxon>Campylobacterota</taxon>
        <taxon>Epsilonproteobacteria</taxon>
        <taxon>Campylobacterales</taxon>
        <taxon>Sulfurimonadaceae</taxon>
        <taxon>Sulfurimonas</taxon>
    </lineage>
</organism>
<evidence type="ECO:0000313" key="3">
    <source>
        <dbReference type="Proteomes" id="UP000326061"/>
    </source>
</evidence>
<proteinExistence type="predicted"/>
<feature type="compositionally biased region" description="Polar residues" evidence="1">
    <location>
        <begin position="24"/>
        <end position="34"/>
    </location>
</feature>
<dbReference type="AlphaFoldDB" id="A0AAJ4DMZ5"/>
<protein>
    <submittedName>
        <fullName evidence="2">Uncharacterized protein</fullName>
    </submittedName>
</protein>
<accession>A0AAJ4DMZ5</accession>
<dbReference type="EMBL" id="CP041166">
    <property type="protein sequence ID" value="QFR43659.1"/>
    <property type="molecule type" value="Genomic_DNA"/>
</dbReference>
<evidence type="ECO:0000313" key="2">
    <source>
        <dbReference type="EMBL" id="QFR43659.1"/>
    </source>
</evidence>
<name>A0AAJ4DMZ5_9BACT</name>
<sequence>MNQHDLSDLRAEFDKFVKERCSTDPENLQEQNPDASDKEDEESVPQFVETLTNKLLAPAISGVYLSRLDIKRIAEAIDESIPIKERIKMIRALFRHTTTKQYLEDAFAEINRHINGRILIYQELGEAFPASKAIFDEHSNKARKIMKIFEHIIEDFEEIEPSEDPLFV</sequence>